<protein>
    <submittedName>
        <fullName evidence="1">Uncharacterized protein</fullName>
    </submittedName>
</protein>
<accession>A0A4R6PZ33</accession>
<dbReference type="AlphaFoldDB" id="A0A4R6PZ33"/>
<dbReference type="Proteomes" id="UP000295500">
    <property type="component" value="Unassembled WGS sequence"/>
</dbReference>
<evidence type="ECO:0000313" key="1">
    <source>
        <dbReference type="EMBL" id="TDP52998.1"/>
    </source>
</evidence>
<comment type="caution">
    <text evidence="1">The sequence shown here is derived from an EMBL/GenBank/DDBJ whole genome shotgun (WGS) entry which is preliminary data.</text>
</comment>
<proteinExistence type="predicted"/>
<keyword evidence="2" id="KW-1185">Reference proteome</keyword>
<name>A0A4R6PZ33_9FIRM</name>
<organism evidence="1 2">
    <name type="scientific">Aminicella lysinilytica</name>
    <dbReference type="NCBI Taxonomy" id="433323"/>
    <lineage>
        <taxon>Bacteria</taxon>
        <taxon>Bacillati</taxon>
        <taxon>Bacillota</taxon>
        <taxon>Clostridia</taxon>
        <taxon>Peptostreptococcales</taxon>
        <taxon>Anaerovoracaceae</taxon>
        <taxon>Aminicella</taxon>
    </lineage>
</organism>
<dbReference type="EMBL" id="SNXO01000024">
    <property type="protein sequence ID" value="TDP52998.1"/>
    <property type="molecule type" value="Genomic_DNA"/>
</dbReference>
<reference evidence="1 2" key="1">
    <citation type="submission" date="2019-03" db="EMBL/GenBank/DDBJ databases">
        <title>Genomic Encyclopedia of Type Strains, Phase IV (KMG-IV): sequencing the most valuable type-strain genomes for metagenomic binning, comparative biology and taxonomic classification.</title>
        <authorList>
            <person name="Goeker M."/>
        </authorList>
    </citation>
    <scope>NUCLEOTIDE SEQUENCE [LARGE SCALE GENOMIC DNA]</scope>
    <source>
        <strain evidence="1 2">DSM 28287</strain>
    </source>
</reference>
<gene>
    <name evidence="1" type="ORF">EV211_12416</name>
</gene>
<evidence type="ECO:0000313" key="2">
    <source>
        <dbReference type="Proteomes" id="UP000295500"/>
    </source>
</evidence>
<sequence>MKININETVISDYSSGYTEKTNKTTGRNEIKYLKPIDSRLCDKVAEKLSDYGDTEVFGMGTDLDTYYTEVQNSLINADIRSQLKSRKDRSEMSVEIITLDIKNYAKICKAAGVPAGSAILLMLIGLTNVISTLSDQRHQHPV</sequence>